<sequence>MAPDTRASRQSKAAGRKAARTQMPTVSNPASAPEPRTDATGRRSDSNNSHNDNHNNSNNDDDNENDSGNSSNGSDDDGASVRPKKRGSRHGSKDNRPMTKRQRCDPPTDREKEALNPTPDCPLTLYVCGEGSLGELGLGRFFLDSPTGQDKRRRKPFDVRPPIANAQLRNATSLVVAFAAGYRHMLALTRDNIILSWGCNDASALGRNTDWDALRDPLNLVPPERYLNPLSSVPLPVDVSHLGGEVPRWAGLAAGAHFSCALTTNGRVYAWGAFEREHQGPTAQEFSQPMRARPTLIPALEGIVSIAAGHNHLVAADKNHKIYTWGNGESGQLGRASAAGGDETASGWSPQEVDSLDGLVSGVRKLACGANHSLVLDRGGRLYGWGANVSGQVDPSDEADVVEKPHRLSFSGTSLRFVDVAAGSDHSLACQEDGTLSMWGHVGERRRVVNTERLPDVSIVATGHNHSIAIGEGGTKLYTWGDNAGFATGHDTPDAVPAPTLIVEDTLQQALGSWAKWHGAGAGYRHSVFALGPHAISEPNSSGSPVSRLETPDIDPRDSLHSTSHAHDVSTYPEQEAQGRSPRSSRESAPSPEPSSFEISPQAAASPNPPIWASSESSDLASEQGSVNAGPDAASAASAFHLQHSGFEISTSFADLSERDFRLPSPIAAGLERQPARRVRWHPVLTQEFEPAVSQEGTDSSDLSELSSPPSELSAEAASLELARGQPAPPASAAPETPEPRRSGRMVVARKRVRAG</sequence>
<organism evidence="1 2">
    <name type="scientific">Trichothecium roseum</name>
    <dbReference type="NCBI Taxonomy" id="47278"/>
    <lineage>
        <taxon>Eukaryota</taxon>
        <taxon>Fungi</taxon>
        <taxon>Dikarya</taxon>
        <taxon>Ascomycota</taxon>
        <taxon>Pezizomycotina</taxon>
        <taxon>Sordariomycetes</taxon>
        <taxon>Hypocreomycetidae</taxon>
        <taxon>Hypocreales</taxon>
        <taxon>Hypocreales incertae sedis</taxon>
        <taxon>Trichothecium</taxon>
    </lineage>
</organism>
<name>A0ACC0V8G1_9HYPO</name>
<gene>
    <name evidence="1" type="ORF">N3K66_003946</name>
</gene>
<dbReference type="EMBL" id="CM047942">
    <property type="protein sequence ID" value="KAI9902129.1"/>
    <property type="molecule type" value="Genomic_DNA"/>
</dbReference>
<keyword evidence="2" id="KW-1185">Reference proteome</keyword>
<dbReference type="Proteomes" id="UP001163324">
    <property type="component" value="Chromosome 3"/>
</dbReference>
<accession>A0ACC0V8G1</accession>
<comment type="caution">
    <text evidence="1">The sequence shown here is derived from an EMBL/GenBank/DDBJ whole genome shotgun (WGS) entry which is preliminary data.</text>
</comment>
<protein>
    <submittedName>
        <fullName evidence="1">Uncharacterized protein</fullName>
    </submittedName>
</protein>
<proteinExistence type="predicted"/>
<evidence type="ECO:0000313" key="1">
    <source>
        <dbReference type="EMBL" id="KAI9902129.1"/>
    </source>
</evidence>
<evidence type="ECO:0000313" key="2">
    <source>
        <dbReference type="Proteomes" id="UP001163324"/>
    </source>
</evidence>
<reference evidence="1" key="1">
    <citation type="submission" date="2022-10" db="EMBL/GenBank/DDBJ databases">
        <title>Complete Genome of Trichothecium roseum strain YXFP-22015, a Plant Pathogen Isolated from Citrus.</title>
        <authorList>
            <person name="Wang Y."/>
            <person name="Zhu L."/>
        </authorList>
    </citation>
    <scope>NUCLEOTIDE SEQUENCE</scope>
    <source>
        <strain evidence="1">YXFP-22015</strain>
    </source>
</reference>